<protein>
    <recommendedName>
        <fullName evidence="3">Diaminopropionate ammonia-lyase</fullName>
        <ecNumber evidence="3">4.3.1.15</ecNumber>
    </recommendedName>
</protein>
<dbReference type="InterPro" id="IPR019871">
    <property type="entry name" value="DiNH2propionate_NH3-lyase_sub"/>
</dbReference>
<dbReference type="EMBL" id="CP133838">
    <property type="protein sequence ID" value="WMY76590.1"/>
    <property type="molecule type" value="Genomic_DNA"/>
</dbReference>
<dbReference type="PANTHER" id="PTHR42937">
    <property type="match status" value="1"/>
</dbReference>
<evidence type="ECO:0000256" key="3">
    <source>
        <dbReference type="NCBIfam" id="TIGR03528"/>
    </source>
</evidence>
<dbReference type="NCBIfam" id="TIGR03528">
    <property type="entry name" value="2_3_DAP_am_ly"/>
    <property type="match status" value="1"/>
</dbReference>
<sequence length="404" mass="44311">MSRFSIPMKIADNSRFNGESMALFSREPALQAKAFHQQLPGYQPTPLHSLSGFANQLGVANVWVKDESQRFGLNAFKMLGGAYAIARLYCEKYHLDIQHFSFEKCRNAKQEKMTFATTTDGNHGRGVAWAAKELGQHAVIYMPKGSSQERVDHITRLGAECIVTDMNYDDTVRLTMRTAAEHGWEVVQDTAWEGYTQIPTWIMQGYATLAVEAVEQMPQPPTHVFLQAGVGAMAAGVLGYLVDVYGAQALHSVTVEPERADCIYRSGCSGTLTAVAGEMNTIMAGLACGEPNPLGWPLLRNCSHQFISCDDRVAALGMRVLGNPLRGDAAIISGESGAVTMGVLAAVMFHPEKNSLMQRLGLNDQSRVLLISTEGDTDVQHYREVVWEGKHSISGCNNQEHQND</sequence>
<keyword evidence="6" id="KW-1185">Reference proteome</keyword>
<dbReference type="Pfam" id="PF00291">
    <property type="entry name" value="PALP"/>
    <property type="match status" value="1"/>
</dbReference>
<dbReference type="GO" id="GO:0008838">
    <property type="term" value="F:diaminopropionate ammonia-lyase activity"/>
    <property type="evidence" value="ECO:0007669"/>
    <property type="project" value="UniProtKB-EC"/>
</dbReference>
<dbReference type="PANTHER" id="PTHR42937:SF1">
    <property type="entry name" value="DIAMINOPROPIONATE AMMONIA-LYASE"/>
    <property type="match status" value="1"/>
</dbReference>
<dbReference type="InterPro" id="IPR010081">
    <property type="entry name" value="DiNH2opropionate_NH3_lyase"/>
</dbReference>
<evidence type="ECO:0000256" key="1">
    <source>
        <dbReference type="ARBA" id="ARBA00001933"/>
    </source>
</evidence>
<keyword evidence="2" id="KW-0663">Pyridoxal phosphate</keyword>
<evidence type="ECO:0000259" key="4">
    <source>
        <dbReference type="Pfam" id="PF00291"/>
    </source>
</evidence>
<dbReference type="Proteomes" id="UP001246690">
    <property type="component" value="Chromosome"/>
</dbReference>
<accession>A0ABY9SIB2</accession>
<dbReference type="NCBIfam" id="NF006058">
    <property type="entry name" value="PRK08206.1"/>
    <property type="match status" value="1"/>
</dbReference>
<dbReference type="RefSeq" id="WP_309879017.1">
    <property type="nucleotide sequence ID" value="NZ_CP133838.1"/>
</dbReference>
<dbReference type="SUPFAM" id="SSF53686">
    <property type="entry name" value="Tryptophan synthase beta subunit-like PLP-dependent enzymes"/>
    <property type="match status" value="1"/>
</dbReference>
<evidence type="ECO:0000313" key="6">
    <source>
        <dbReference type="Proteomes" id="UP001246690"/>
    </source>
</evidence>
<evidence type="ECO:0000256" key="2">
    <source>
        <dbReference type="ARBA" id="ARBA00022898"/>
    </source>
</evidence>
<dbReference type="InterPro" id="IPR036052">
    <property type="entry name" value="TrpB-like_PALP_sf"/>
</dbReference>
<dbReference type="InterPro" id="IPR001926">
    <property type="entry name" value="TrpB-like_PALP"/>
</dbReference>
<proteinExistence type="predicted"/>
<dbReference type="NCBIfam" id="TIGR01747">
    <property type="entry name" value="diampropi_NH3ly"/>
    <property type="match status" value="1"/>
</dbReference>
<dbReference type="Gene3D" id="3.40.50.1100">
    <property type="match status" value="2"/>
</dbReference>
<gene>
    <name evidence="5" type="primary">dpaL</name>
    <name evidence="5" type="ORF">RHD99_11975</name>
</gene>
<dbReference type="EC" id="4.3.1.15" evidence="3"/>
<dbReference type="CDD" id="cd00640">
    <property type="entry name" value="Trp-synth-beta_II"/>
    <property type="match status" value="1"/>
</dbReference>
<reference evidence="5 6" key="1">
    <citation type="submission" date="2023-09" db="EMBL/GenBank/DDBJ databases">
        <title>Buttiauxella selenatireducens sp. nov., isolated from the rhizosphere of Cardamine hupingshanesis.</title>
        <authorList>
            <person name="Zhang S."/>
            <person name="Xu Z."/>
            <person name="Wang H."/>
            <person name="Guo Y."/>
        </authorList>
    </citation>
    <scope>NUCLEOTIDE SEQUENCE [LARGE SCALE GENOMIC DNA]</scope>
    <source>
        <strain evidence="5 6">R73</strain>
    </source>
</reference>
<comment type="cofactor">
    <cofactor evidence="1">
        <name>pyridoxal 5'-phosphate</name>
        <dbReference type="ChEBI" id="CHEBI:597326"/>
    </cofactor>
</comment>
<keyword evidence="5" id="KW-0456">Lyase</keyword>
<evidence type="ECO:0000313" key="5">
    <source>
        <dbReference type="EMBL" id="WMY76590.1"/>
    </source>
</evidence>
<feature type="domain" description="Tryptophan synthase beta chain-like PALP" evidence="4">
    <location>
        <begin position="40"/>
        <end position="344"/>
    </location>
</feature>
<name>A0ABY9SIB2_9ENTR</name>
<organism evidence="5 6">
    <name type="scientific">Buttiauxella selenatireducens</name>
    <dbReference type="NCBI Taxonomy" id="3073902"/>
    <lineage>
        <taxon>Bacteria</taxon>
        <taxon>Pseudomonadati</taxon>
        <taxon>Pseudomonadota</taxon>
        <taxon>Gammaproteobacteria</taxon>
        <taxon>Enterobacterales</taxon>
        <taxon>Enterobacteriaceae</taxon>
        <taxon>Buttiauxella</taxon>
    </lineage>
</organism>